<evidence type="ECO:0000313" key="3">
    <source>
        <dbReference type="Proteomes" id="UP000186176"/>
    </source>
</evidence>
<dbReference type="PANTHER" id="PTHR10182">
    <property type="entry name" value="CALCIUM-BINDING PROTEIN 39-RELATED"/>
    <property type="match status" value="1"/>
</dbReference>
<protein>
    <submittedName>
        <fullName evidence="2">Uncharacterized protein</fullName>
    </submittedName>
</protein>
<dbReference type="RefSeq" id="XP_028874686.1">
    <property type="nucleotide sequence ID" value="XM_029019566.1"/>
</dbReference>
<dbReference type="OrthoDB" id="609103at2759"/>
<dbReference type="GeneID" id="39979345"/>
<dbReference type="Gene3D" id="1.25.10.10">
    <property type="entry name" value="Leucine-rich Repeat Variant"/>
    <property type="match status" value="1"/>
</dbReference>
<dbReference type="InterPro" id="IPR013878">
    <property type="entry name" value="Mo25"/>
</dbReference>
<dbReference type="PANTHER" id="PTHR10182:SF3">
    <property type="entry name" value="PROTEIN MO25"/>
    <property type="match status" value="1"/>
</dbReference>
<evidence type="ECO:0000313" key="2">
    <source>
        <dbReference type="EMBL" id="OII73343.1"/>
    </source>
</evidence>
<gene>
    <name evidence="2" type="ORF">cubi_02555</name>
</gene>
<dbReference type="GO" id="GO:0043539">
    <property type="term" value="F:protein serine/threonine kinase activator activity"/>
    <property type="evidence" value="ECO:0007669"/>
    <property type="project" value="TreeGrafter"/>
</dbReference>
<dbReference type="SUPFAM" id="SSF48371">
    <property type="entry name" value="ARM repeat"/>
    <property type="match status" value="1"/>
</dbReference>
<sequence length="497" mass="57773">MLNWIDFQKKAAEKLEGVETESGNCVIDNESRSNSMSYNDGIISKISNSIIGNKSENNINNCGDEEYEKLRSNFLKVSDEMSYNIIRLINSELVEGDDKIEKLESKDDRDKVFKRVINYRKDFNNIFKGEKKEVNLRVQLDDIKSIFLNLVDKQEKELNLWLNCGSNQKIELNERIECIYREIFTLSEIFCDSLLLNITCILGYISMEEHSLWVSIISLLIVFEIRACQHAILLKENELISGIVEENFVILEWLNRNCDEFFSLLLKQYSFIPITYKIGEVLRDISTILNLAQGPGIVDKQNNKTFPISESFKNKSNEITQNLIYKQEIFINLINLSGNQCFDISSDSISTLRCYLFVSPKMTNEYILKNQQIFFSNIFRILIQSNEYVPKRHGLRLLNQLLSLKELSKVMTVFSSSCEYLKIFMNLITSHLNTISFEAFHIFKLFVANPNKSLGIQKVLFKNKEKIVEFLINFQTSRTDPQFISDKQVSPLYLICI</sequence>
<dbReference type="InterPro" id="IPR011989">
    <property type="entry name" value="ARM-like"/>
</dbReference>
<keyword evidence="3" id="KW-1185">Reference proteome</keyword>
<comment type="caution">
    <text evidence="2">The sequence shown here is derived from an EMBL/GenBank/DDBJ whole genome shotgun (WGS) entry which is preliminary data.</text>
</comment>
<evidence type="ECO:0000256" key="1">
    <source>
        <dbReference type="ARBA" id="ARBA00011012"/>
    </source>
</evidence>
<dbReference type="EMBL" id="LRBP01000016">
    <property type="protein sequence ID" value="OII73343.1"/>
    <property type="molecule type" value="Genomic_DNA"/>
</dbReference>
<dbReference type="GO" id="GO:0035556">
    <property type="term" value="P:intracellular signal transduction"/>
    <property type="evidence" value="ECO:0007669"/>
    <property type="project" value="TreeGrafter"/>
</dbReference>
<dbReference type="InterPro" id="IPR016024">
    <property type="entry name" value="ARM-type_fold"/>
</dbReference>
<name>A0A1J4MH61_9CRYT</name>
<organism evidence="2 3">
    <name type="scientific">Cryptosporidium ubiquitum</name>
    <dbReference type="NCBI Taxonomy" id="857276"/>
    <lineage>
        <taxon>Eukaryota</taxon>
        <taxon>Sar</taxon>
        <taxon>Alveolata</taxon>
        <taxon>Apicomplexa</taxon>
        <taxon>Conoidasida</taxon>
        <taxon>Coccidia</taxon>
        <taxon>Eucoccidiorida</taxon>
        <taxon>Eimeriorina</taxon>
        <taxon>Cryptosporidiidae</taxon>
        <taxon>Cryptosporidium</taxon>
    </lineage>
</organism>
<reference evidence="2 3" key="1">
    <citation type="submission" date="2016-10" db="EMBL/GenBank/DDBJ databases">
        <title>Reductive evolution of mitochondrial metabolism and differential evolution of invasion-related proteins in Cryptosporidium.</title>
        <authorList>
            <person name="Liu S."/>
            <person name="Roellig D.M."/>
            <person name="Guo Y."/>
            <person name="Li N."/>
            <person name="Frace M.A."/>
            <person name="Tang K."/>
            <person name="Zhang L."/>
            <person name="Feng Y."/>
            <person name="Xiao L."/>
        </authorList>
    </citation>
    <scope>NUCLEOTIDE SEQUENCE [LARGE SCALE GENOMIC DNA]</scope>
    <source>
        <strain evidence="2">39726</strain>
    </source>
</reference>
<dbReference type="Pfam" id="PF08569">
    <property type="entry name" value="Mo25"/>
    <property type="match status" value="1"/>
</dbReference>
<dbReference type="VEuPathDB" id="CryptoDB:cubi_02555"/>
<accession>A0A1J4MH61</accession>
<dbReference type="AlphaFoldDB" id="A0A1J4MH61"/>
<comment type="similarity">
    <text evidence="1">Belongs to the Mo25 family.</text>
</comment>
<dbReference type="Proteomes" id="UP000186176">
    <property type="component" value="Unassembled WGS sequence"/>
</dbReference>
<proteinExistence type="inferred from homology"/>